<evidence type="ECO:0000256" key="5">
    <source>
        <dbReference type="ARBA" id="ARBA00022989"/>
    </source>
</evidence>
<feature type="domain" description="Phosphatidic acid phosphatase type 2/haloperoxidase" evidence="9">
    <location>
        <begin position="54"/>
        <end position="164"/>
    </location>
</feature>
<dbReference type="Pfam" id="PF01569">
    <property type="entry name" value="PAP2"/>
    <property type="match status" value="1"/>
</dbReference>
<protein>
    <submittedName>
        <fullName evidence="10">Phosphatase PAP2 family protein</fullName>
    </submittedName>
</protein>
<evidence type="ECO:0000256" key="4">
    <source>
        <dbReference type="ARBA" id="ARBA00022801"/>
    </source>
</evidence>
<evidence type="ECO:0000256" key="7">
    <source>
        <dbReference type="SAM" id="MobiDB-lite"/>
    </source>
</evidence>
<feature type="region of interest" description="Disordered" evidence="7">
    <location>
        <begin position="170"/>
        <end position="190"/>
    </location>
</feature>
<name>A0ABN3FRV1_9PSEU</name>
<evidence type="ECO:0000256" key="3">
    <source>
        <dbReference type="ARBA" id="ARBA00022692"/>
    </source>
</evidence>
<feature type="transmembrane region" description="Helical" evidence="8">
    <location>
        <begin position="149"/>
        <end position="167"/>
    </location>
</feature>
<dbReference type="InterPro" id="IPR036938">
    <property type="entry name" value="PAP2/HPO_sf"/>
</dbReference>
<evidence type="ECO:0000256" key="8">
    <source>
        <dbReference type="SAM" id="Phobius"/>
    </source>
</evidence>
<feature type="transmembrane region" description="Helical" evidence="8">
    <location>
        <begin position="123"/>
        <end position="143"/>
    </location>
</feature>
<dbReference type="SMART" id="SM00014">
    <property type="entry name" value="acidPPc"/>
    <property type="match status" value="1"/>
</dbReference>
<proteinExistence type="predicted"/>
<keyword evidence="11" id="KW-1185">Reference proteome</keyword>
<dbReference type="Proteomes" id="UP001501218">
    <property type="component" value="Unassembled WGS sequence"/>
</dbReference>
<comment type="caution">
    <text evidence="10">The sequence shown here is derived from an EMBL/GenBank/DDBJ whole genome shotgun (WGS) entry which is preliminary data.</text>
</comment>
<keyword evidence="5 8" id="KW-1133">Transmembrane helix</keyword>
<keyword evidence="2" id="KW-1003">Cell membrane</keyword>
<reference evidence="10 11" key="1">
    <citation type="journal article" date="2019" name="Int. J. Syst. Evol. Microbiol.">
        <title>The Global Catalogue of Microorganisms (GCM) 10K type strain sequencing project: providing services to taxonomists for standard genome sequencing and annotation.</title>
        <authorList>
            <consortium name="The Broad Institute Genomics Platform"/>
            <consortium name="The Broad Institute Genome Sequencing Center for Infectious Disease"/>
            <person name="Wu L."/>
            <person name="Ma J."/>
        </authorList>
    </citation>
    <scope>NUCLEOTIDE SEQUENCE [LARGE SCALE GENOMIC DNA]</scope>
    <source>
        <strain evidence="10 11">JCM 16221</strain>
    </source>
</reference>
<keyword evidence="4" id="KW-0378">Hydrolase</keyword>
<feature type="transmembrane region" description="Helical" evidence="8">
    <location>
        <begin position="25"/>
        <end position="45"/>
    </location>
</feature>
<evidence type="ECO:0000256" key="1">
    <source>
        <dbReference type="ARBA" id="ARBA00004651"/>
    </source>
</evidence>
<organism evidence="10 11">
    <name type="scientific">Saccharopolyspora halophila</name>
    <dbReference type="NCBI Taxonomy" id="405551"/>
    <lineage>
        <taxon>Bacteria</taxon>
        <taxon>Bacillati</taxon>
        <taxon>Actinomycetota</taxon>
        <taxon>Actinomycetes</taxon>
        <taxon>Pseudonocardiales</taxon>
        <taxon>Pseudonocardiaceae</taxon>
        <taxon>Saccharopolyspora</taxon>
    </lineage>
</organism>
<evidence type="ECO:0000313" key="10">
    <source>
        <dbReference type="EMBL" id="GAA2336254.1"/>
    </source>
</evidence>
<sequence length="190" mass="20152">MELSGAVYLVIAGWGAASPEWVQWSALFATDAILVAFAVLACVVWWRVDRRLRALVAMLAAGGAAWYAADLVKRVFLAERPCRAHVVETVENCAEVSVWSFPSGHAATAGAFAVAAAMFWRRLIWPAVLLAVLEAFLRVFIGVHYPHDVLLGLLFGAVIGLIVAAAGRPGARRPPAVRAGDAATTTSTGA</sequence>
<keyword evidence="6 8" id="KW-0472">Membrane</keyword>
<dbReference type="SUPFAM" id="SSF48317">
    <property type="entry name" value="Acid phosphatase/Vanadium-dependent haloperoxidase"/>
    <property type="match status" value="1"/>
</dbReference>
<dbReference type="PANTHER" id="PTHR14969">
    <property type="entry name" value="SPHINGOSINE-1-PHOSPHATE PHOSPHOHYDROLASE"/>
    <property type="match status" value="1"/>
</dbReference>
<dbReference type="Gene3D" id="1.20.144.10">
    <property type="entry name" value="Phosphatidic acid phosphatase type 2/haloperoxidase"/>
    <property type="match status" value="1"/>
</dbReference>
<dbReference type="EMBL" id="BAAARA010000002">
    <property type="protein sequence ID" value="GAA2336254.1"/>
    <property type="molecule type" value="Genomic_DNA"/>
</dbReference>
<dbReference type="PANTHER" id="PTHR14969:SF62">
    <property type="entry name" value="DECAPRENYLPHOSPHORYL-5-PHOSPHORIBOSE PHOSPHATASE RV3807C-RELATED"/>
    <property type="match status" value="1"/>
</dbReference>
<evidence type="ECO:0000256" key="2">
    <source>
        <dbReference type="ARBA" id="ARBA00022475"/>
    </source>
</evidence>
<gene>
    <name evidence="10" type="ORF">GCM10009854_10200</name>
</gene>
<accession>A0ABN3FRV1</accession>
<keyword evidence="3 8" id="KW-0812">Transmembrane</keyword>
<comment type="subcellular location">
    <subcellularLocation>
        <location evidence="1">Cell membrane</location>
        <topology evidence="1">Multi-pass membrane protein</topology>
    </subcellularLocation>
</comment>
<dbReference type="InterPro" id="IPR000326">
    <property type="entry name" value="PAP2/HPO"/>
</dbReference>
<evidence type="ECO:0000259" key="9">
    <source>
        <dbReference type="SMART" id="SM00014"/>
    </source>
</evidence>
<evidence type="ECO:0000256" key="6">
    <source>
        <dbReference type="ARBA" id="ARBA00023136"/>
    </source>
</evidence>
<dbReference type="RefSeq" id="WP_344127058.1">
    <property type="nucleotide sequence ID" value="NZ_BAAARA010000002.1"/>
</dbReference>
<evidence type="ECO:0000313" key="11">
    <source>
        <dbReference type="Proteomes" id="UP001501218"/>
    </source>
</evidence>